<dbReference type="NCBIfam" id="TIGR02937">
    <property type="entry name" value="sigma70-ECF"/>
    <property type="match status" value="1"/>
</dbReference>
<evidence type="ECO:0000259" key="6">
    <source>
        <dbReference type="Pfam" id="PF08281"/>
    </source>
</evidence>
<keyword evidence="4" id="KW-0804">Transcription</keyword>
<organism evidence="7 8">
    <name type="scientific">Chitinophaga eiseniae</name>
    <dbReference type="NCBI Taxonomy" id="634771"/>
    <lineage>
        <taxon>Bacteria</taxon>
        <taxon>Pseudomonadati</taxon>
        <taxon>Bacteroidota</taxon>
        <taxon>Chitinophagia</taxon>
        <taxon>Chitinophagales</taxon>
        <taxon>Chitinophagaceae</taxon>
        <taxon>Chitinophaga</taxon>
    </lineage>
</organism>
<comment type="similarity">
    <text evidence="1">Belongs to the sigma-70 factor family. ECF subfamily.</text>
</comment>
<dbReference type="PANTHER" id="PTHR43133">
    <property type="entry name" value="RNA POLYMERASE ECF-TYPE SIGMA FACTO"/>
    <property type="match status" value="1"/>
</dbReference>
<dbReference type="InterPro" id="IPR039425">
    <property type="entry name" value="RNA_pol_sigma-70-like"/>
</dbReference>
<keyword evidence="2" id="KW-0805">Transcription regulation</keyword>
<dbReference type="InterPro" id="IPR013325">
    <property type="entry name" value="RNA_pol_sigma_r2"/>
</dbReference>
<evidence type="ECO:0000313" key="8">
    <source>
        <dbReference type="Proteomes" id="UP000552864"/>
    </source>
</evidence>
<dbReference type="PANTHER" id="PTHR43133:SF46">
    <property type="entry name" value="RNA POLYMERASE SIGMA-70 FACTOR ECF SUBFAMILY"/>
    <property type="match status" value="1"/>
</dbReference>
<dbReference type="GO" id="GO:0006352">
    <property type="term" value="P:DNA-templated transcription initiation"/>
    <property type="evidence" value="ECO:0007669"/>
    <property type="project" value="InterPro"/>
</dbReference>
<dbReference type="InterPro" id="IPR013249">
    <property type="entry name" value="RNA_pol_sigma70_r4_t2"/>
</dbReference>
<dbReference type="Pfam" id="PF04542">
    <property type="entry name" value="Sigma70_r2"/>
    <property type="match status" value="1"/>
</dbReference>
<dbReference type="Gene3D" id="1.10.10.10">
    <property type="entry name" value="Winged helix-like DNA-binding domain superfamily/Winged helix DNA-binding domain"/>
    <property type="match status" value="1"/>
</dbReference>
<dbReference type="SUPFAM" id="SSF88946">
    <property type="entry name" value="Sigma2 domain of RNA polymerase sigma factors"/>
    <property type="match status" value="1"/>
</dbReference>
<protein>
    <submittedName>
        <fullName evidence="7">RNA polymerase sigma-70 factor</fullName>
    </submittedName>
</protein>
<proteinExistence type="inferred from homology"/>
<evidence type="ECO:0000256" key="3">
    <source>
        <dbReference type="ARBA" id="ARBA00023082"/>
    </source>
</evidence>
<evidence type="ECO:0000313" key="7">
    <source>
        <dbReference type="EMBL" id="NLR78414.1"/>
    </source>
</evidence>
<dbReference type="NCBIfam" id="TIGR02985">
    <property type="entry name" value="Sig70_bacteroi1"/>
    <property type="match status" value="1"/>
</dbReference>
<sequence>MDRELLEQVAGGDEQAFQVLFSTYRERLYHYILGIVKSAQVAEELVMDVFLKIWIGRDVVPQIENMDAFLFRVACNKSIDFLRKASTSRVLTDITWDNIQIAESSDPESRLIHQEYDQKLREAIDLLPPKRREVYRLSREEGLSHAEIAEKLGIAPSTIANQIVDAQRFIKSYLFSHLKITIILALLALELKKVNNG</sequence>
<dbReference type="GO" id="GO:0003677">
    <property type="term" value="F:DNA binding"/>
    <property type="evidence" value="ECO:0007669"/>
    <property type="project" value="InterPro"/>
</dbReference>
<keyword evidence="3" id="KW-0731">Sigma factor</keyword>
<evidence type="ECO:0000259" key="5">
    <source>
        <dbReference type="Pfam" id="PF04542"/>
    </source>
</evidence>
<keyword evidence="8" id="KW-1185">Reference proteome</keyword>
<dbReference type="SUPFAM" id="SSF88659">
    <property type="entry name" value="Sigma3 and sigma4 domains of RNA polymerase sigma factors"/>
    <property type="match status" value="1"/>
</dbReference>
<gene>
    <name evidence="7" type="ORF">HGH91_07245</name>
</gene>
<dbReference type="Gene3D" id="1.10.1740.10">
    <property type="match status" value="1"/>
</dbReference>
<dbReference type="GO" id="GO:0016987">
    <property type="term" value="F:sigma factor activity"/>
    <property type="evidence" value="ECO:0007669"/>
    <property type="project" value="UniProtKB-KW"/>
</dbReference>
<name>A0A847SE05_9BACT</name>
<dbReference type="InterPro" id="IPR013324">
    <property type="entry name" value="RNA_pol_sigma_r3/r4-like"/>
</dbReference>
<dbReference type="InterPro" id="IPR014284">
    <property type="entry name" value="RNA_pol_sigma-70_dom"/>
</dbReference>
<dbReference type="RefSeq" id="WP_168737753.1">
    <property type="nucleotide sequence ID" value="NZ_JABAHZ010000001.1"/>
</dbReference>
<dbReference type="InterPro" id="IPR036388">
    <property type="entry name" value="WH-like_DNA-bd_sf"/>
</dbReference>
<evidence type="ECO:0000256" key="4">
    <source>
        <dbReference type="ARBA" id="ARBA00023163"/>
    </source>
</evidence>
<dbReference type="EMBL" id="JABAHZ010000001">
    <property type="protein sequence ID" value="NLR78414.1"/>
    <property type="molecule type" value="Genomic_DNA"/>
</dbReference>
<dbReference type="Pfam" id="PF08281">
    <property type="entry name" value="Sigma70_r4_2"/>
    <property type="match status" value="1"/>
</dbReference>
<dbReference type="AlphaFoldDB" id="A0A847SE05"/>
<evidence type="ECO:0000256" key="2">
    <source>
        <dbReference type="ARBA" id="ARBA00023015"/>
    </source>
</evidence>
<dbReference type="Proteomes" id="UP000552864">
    <property type="component" value="Unassembled WGS sequence"/>
</dbReference>
<feature type="domain" description="RNA polymerase sigma-70 region 2" evidence="5">
    <location>
        <begin position="20"/>
        <end position="86"/>
    </location>
</feature>
<comment type="caution">
    <text evidence="7">The sequence shown here is derived from an EMBL/GenBank/DDBJ whole genome shotgun (WGS) entry which is preliminary data.</text>
</comment>
<feature type="domain" description="RNA polymerase sigma factor 70 region 4 type 2" evidence="6">
    <location>
        <begin position="118"/>
        <end position="164"/>
    </location>
</feature>
<evidence type="ECO:0000256" key="1">
    <source>
        <dbReference type="ARBA" id="ARBA00010641"/>
    </source>
</evidence>
<dbReference type="CDD" id="cd06171">
    <property type="entry name" value="Sigma70_r4"/>
    <property type="match status" value="1"/>
</dbReference>
<accession>A0A847SE05</accession>
<dbReference type="InterPro" id="IPR007627">
    <property type="entry name" value="RNA_pol_sigma70_r2"/>
</dbReference>
<reference evidence="7 8" key="1">
    <citation type="submission" date="2020-04" db="EMBL/GenBank/DDBJ databases">
        <authorList>
            <person name="Yin C."/>
        </authorList>
    </citation>
    <scope>NUCLEOTIDE SEQUENCE [LARGE SCALE GENOMIC DNA]</scope>
    <source>
        <strain evidence="7 8">Ak56</strain>
    </source>
</reference>
<dbReference type="InterPro" id="IPR014327">
    <property type="entry name" value="RNA_pol_sigma70_bacteroid"/>
</dbReference>